<protein>
    <submittedName>
        <fullName evidence="7">Fatty acyl-CoA hydrolase precursor, medium chain-like</fullName>
    </submittedName>
</protein>
<feature type="domain" description="Carboxylesterase type B" evidence="5">
    <location>
        <begin position="81"/>
        <end position="164"/>
    </location>
</feature>
<sequence>MASCGALFTGLLLLLLLQVTMSSKEYTNIIELKQGRLRGVVRSPVHNGNLNNIHMYLGIPYAAPPVGDSMHVNFWHRTKNNIPYAAPPVGQLRFMAPQSPQPWPGLMIADSFSPVCPQKLPNLDDDDFSKKMSKGRLQYYQALMPYLKNQSEDCLYLNIYTPLQVEDPHRFLC</sequence>
<name>A0A3Q0J8D7_DIACI</name>
<dbReference type="KEGG" id="dci:103516572"/>
<comment type="similarity">
    <text evidence="1">Belongs to the type-B carboxylesterase/lipase family.</text>
</comment>
<dbReference type="STRING" id="121845.A0A3Q0J8D7"/>
<dbReference type="PANTHER" id="PTHR43903">
    <property type="entry name" value="NEUROLIGIN"/>
    <property type="match status" value="1"/>
</dbReference>
<dbReference type="PaxDb" id="121845-A0A3Q0J8D7"/>
<dbReference type="PROSITE" id="PS00941">
    <property type="entry name" value="CARBOXYLESTERASE_B_2"/>
    <property type="match status" value="1"/>
</dbReference>
<dbReference type="Proteomes" id="UP000079169">
    <property type="component" value="Unplaced"/>
</dbReference>
<dbReference type="AlphaFoldDB" id="A0A3Q0J8D7"/>
<reference evidence="7" key="1">
    <citation type="submission" date="2025-08" db="UniProtKB">
        <authorList>
            <consortium name="RefSeq"/>
        </authorList>
    </citation>
    <scope>IDENTIFICATION</scope>
</reference>
<dbReference type="InterPro" id="IPR029058">
    <property type="entry name" value="AB_hydrolase_fold"/>
</dbReference>
<feature type="signal peptide" evidence="4">
    <location>
        <begin position="1"/>
        <end position="22"/>
    </location>
</feature>
<dbReference type="GeneID" id="103516572"/>
<dbReference type="InterPro" id="IPR002018">
    <property type="entry name" value="CarbesteraseB"/>
</dbReference>
<evidence type="ECO:0000256" key="2">
    <source>
        <dbReference type="ARBA" id="ARBA00022729"/>
    </source>
</evidence>
<evidence type="ECO:0000256" key="4">
    <source>
        <dbReference type="SAM" id="SignalP"/>
    </source>
</evidence>
<accession>A0A3Q0J8D7</accession>
<dbReference type="Gene3D" id="3.40.50.1820">
    <property type="entry name" value="alpha/beta hydrolase"/>
    <property type="match status" value="2"/>
</dbReference>
<keyword evidence="2 4" id="KW-0732">Signal</keyword>
<dbReference type="InterPro" id="IPR019819">
    <property type="entry name" value="Carboxylesterase_B_CS"/>
</dbReference>
<dbReference type="Pfam" id="PF00135">
    <property type="entry name" value="COesterase"/>
    <property type="match status" value="1"/>
</dbReference>
<evidence type="ECO:0000313" key="6">
    <source>
        <dbReference type="Proteomes" id="UP000079169"/>
    </source>
</evidence>
<keyword evidence="6" id="KW-1185">Reference proteome</keyword>
<evidence type="ECO:0000313" key="7">
    <source>
        <dbReference type="RefSeq" id="XP_026684729.1"/>
    </source>
</evidence>
<feature type="chain" id="PRO_5017939833" evidence="4">
    <location>
        <begin position="23"/>
        <end position="173"/>
    </location>
</feature>
<dbReference type="RefSeq" id="XP_026684729.1">
    <property type="nucleotide sequence ID" value="XM_026828928.1"/>
</dbReference>
<dbReference type="InterPro" id="IPR051093">
    <property type="entry name" value="Neuroligin/BSAL"/>
</dbReference>
<keyword evidence="3" id="KW-0325">Glycoprotein</keyword>
<dbReference type="SUPFAM" id="SSF53474">
    <property type="entry name" value="alpha/beta-Hydrolases"/>
    <property type="match status" value="2"/>
</dbReference>
<organism evidence="6 7">
    <name type="scientific">Diaphorina citri</name>
    <name type="common">Asian citrus psyllid</name>
    <dbReference type="NCBI Taxonomy" id="121845"/>
    <lineage>
        <taxon>Eukaryota</taxon>
        <taxon>Metazoa</taxon>
        <taxon>Ecdysozoa</taxon>
        <taxon>Arthropoda</taxon>
        <taxon>Hexapoda</taxon>
        <taxon>Insecta</taxon>
        <taxon>Pterygota</taxon>
        <taxon>Neoptera</taxon>
        <taxon>Paraneoptera</taxon>
        <taxon>Hemiptera</taxon>
        <taxon>Sternorrhyncha</taxon>
        <taxon>Psylloidea</taxon>
        <taxon>Psyllidae</taxon>
        <taxon>Diaphorininae</taxon>
        <taxon>Diaphorina</taxon>
    </lineage>
</organism>
<evidence type="ECO:0000256" key="1">
    <source>
        <dbReference type="ARBA" id="ARBA00005964"/>
    </source>
</evidence>
<proteinExistence type="inferred from homology"/>
<evidence type="ECO:0000259" key="5">
    <source>
        <dbReference type="Pfam" id="PF00135"/>
    </source>
</evidence>
<evidence type="ECO:0000256" key="3">
    <source>
        <dbReference type="ARBA" id="ARBA00023180"/>
    </source>
</evidence>
<gene>
    <name evidence="7" type="primary">LOC103516572</name>
</gene>